<dbReference type="GO" id="GO:0061504">
    <property type="term" value="P:cyclic threonylcarbamoyladenosine biosynthetic process"/>
    <property type="evidence" value="ECO:0007669"/>
    <property type="project" value="TreeGrafter"/>
</dbReference>
<dbReference type="Proteomes" id="UP000537326">
    <property type="component" value="Unassembled WGS sequence"/>
</dbReference>
<feature type="region of interest" description="Disordered" evidence="1">
    <location>
        <begin position="1"/>
        <end position="23"/>
    </location>
</feature>
<dbReference type="AlphaFoldDB" id="A0A7Y9YAB2"/>
<feature type="region of interest" description="Disordered" evidence="1">
    <location>
        <begin position="270"/>
        <end position="291"/>
    </location>
</feature>
<accession>A0A7Y9YAB2</accession>
<dbReference type="Gene3D" id="3.40.50.720">
    <property type="entry name" value="NAD(P)-binding Rossmann-like Domain"/>
    <property type="match status" value="1"/>
</dbReference>
<sequence length="631" mass="67920">MNLTDAAPQKPSTSDQVLPAGWPRRHPDRFAAECAALDAAGWTYEVQDAEDRVTFTVQYPLPHQGSRAELTVWFPGAYPHFPAEVYDRTNATGAVRHRDPVTGLLCLAHDRDHRPEELFADVLARQMSKLLVVENLVADDSIRADRAEDPVWAVHAGLEEATVGYGLGTDRLSATVVVADVAIPAHLDGGALEARYPHGLVRQGRLATGVVTHIWGDDFHSELSSVGIRSEFPVIEVGRWIRDPDYRVGQDAEEVWARIEPLLPPLEEAQAGTDHQAGTDRDPDGAQDPDRRATETIGLLVPETETAYRQSGESWVFLHRTVLTLTSTGAPVEVRWLATAAHLNTEAVHHRTPDAATLASKTAVLVGCGAIGHQIATDLARTGVNTLLLIDGDDIDPATASRQHAPLLAAGHQKATELATSLSASNPACDVRAWAMNVQILWEKHTGKRGQVASATRTAIAKADLVIDATANPNVTSFLGAIRRDQGRPFLAVAGTAGMWGGWVACLDPARATGCVECLTHHRSDPASPLPVPPADPAGWVNLPRCSEPTFTGTNADVATIAHHASRIAVHQLVHGQPFGGDYQVAALRSADGQPQPVSWSTTSLPPHHECLCNDQDTPAHVEQLQLALIW</sequence>
<reference evidence="3 4" key="1">
    <citation type="submission" date="2020-07" db="EMBL/GenBank/DDBJ databases">
        <title>Sequencing the genomes of 1000 actinobacteria strains.</title>
        <authorList>
            <person name="Klenk H.-P."/>
        </authorList>
    </citation>
    <scope>NUCLEOTIDE SEQUENCE [LARGE SCALE GENOMIC DNA]</scope>
    <source>
        <strain evidence="3 4">DSM 18248</strain>
    </source>
</reference>
<dbReference type="GO" id="GO:0061503">
    <property type="term" value="F:tRNA threonylcarbamoyladenosine dehydratase"/>
    <property type="evidence" value="ECO:0007669"/>
    <property type="project" value="TreeGrafter"/>
</dbReference>
<comment type="caution">
    <text evidence="3">The sequence shown here is derived from an EMBL/GenBank/DDBJ whole genome shotgun (WGS) entry which is preliminary data.</text>
</comment>
<evidence type="ECO:0000313" key="3">
    <source>
        <dbReference type="EMBL" id="NYI08538.1"/>
    </source>
</evidence>
<gene>
    <name evidence="3" type="ORF">BKA05_000053</name>
</gene>
<feature type="compositionally biased region" description="Basic and acidic residues" evidence="1">
    <location>
        <begin position="277"/>
        <end position="291"/>
    </location>
</feature>
<organism evidence="3 4">
    <name type="scientific">Nocardioides marinus</name>
    <dbReference type="NCBI Taxonomy" id="374514"/>
    <lineage>
        <taxon>Bacteria</taxon>
        <taxon>Bacillati</taxon>
        <taxon>Actinomycetota</taxon>
        <taxon>Actinomycetes</taxon>
        <taxon>Propionibacteriales</taxon>
        <taxon>Nocardioidaceae</taxon>
        <taxon>Nocardioides</taxon>
    </lineage>
</organism>
<dbReference type="InterPro" id="IPR035985">
    <property type="entry name" value="Ubiquitin-activating_enz"/>
</dbReference>
<evidence type="ECO:0000256" key="1">
    <source>
        <dbReference type="SAM" id="MobiDB-lite"/>
    </source>
</evidence>
<dbReference type="GO" id="GO:0016779">
    <property type="term" value="F:nucleotidyltransferase activity"/>
    <property type="evidence" value="ECO:0007669"/>
    <property type="project" value="UniProtKB-KW"/>
</dbReference>
<evidence type="ECO:0000259" key="2">
    <source>
        <dbReference type="Pfam" id="PF00899"/>
    </source>
</evidence>
<dbReference type="Pfam" id="PF00899">
    <property type="entry name" value="ThiF"/>
    <property type="match status" value="1"/>
</dbReference>
<feature type="domain" description="THIF-type NAD/FAD binding fold" evidence="2">
    <location>
        <begin position="356"/>
        <end position="525"/>
    </location>
</feature>
<dbReference type="SUPFAM" id="SSF69572">
    <property type="entry name" value="Activating enzymes of the ubiquitin-like proteins"/>
    <property type="match status" value="1"/>
</dbReference>
<dbReference type="RefSeq" id="WP_179529637.1">
    <property type="nucleotide sequence ID" value="NZ_BAAAPP010000002.1"/>
</dbReference>
<dbReference type="PANTHER" id="PTHR43267:SF1">
    <property type="entry name" value="TRNA THREONYLCARBAMOYLADENOSINE DEHYDRATASE"/>
    <property type="match status" value="1"/>
</dbReference>
<evidence type="ECO:0000313" key="4">
    <source>
        <dbReference type="Proteomes" id="UP000537326"/>
    </source>
</evidence>
<keyword evidence="4" id="KW-1185">Reference proteome</keyword>
<dbReference type="EMBL" id="JACBZI010000001">
    <property type="protein sequence ID" value="NYI08538.1"/>
    <property type="molecule type" value="Genomic_DNA"/>
</dbReference>
<dbReference type="InterPro" id="IPR045886">
    <property type="entry name" value="ThiF/MoeB/HesA"/>
</dbReference>
<name>A0A7Y9YAB2_9ACTN</name>
<dbReference type="GO" id="GO:0008641">
    <property type="term" value="F:ubiquitin-like modifier activating enzyme activity"/>
    <property type="evidence" value="ECO:0007669"/>
    <property type="project" value="InterPro"/>
</dbReference>
<dbReference type="InterPro" id="IPR000594">
    <property type="entry name" value="ThiF_NAD_FAD-bd"/>
</dbReference>
<protein>
    <submittedName>
        <fullName evidence="3">Molybdopterin/thiamine biosynthesis adenylyltransferase</fullName>
    </submittedName>
</protein>
<keyword evidence="3" id="KW-0808">Transferase</keyword>
<proteinExistence type="predicted"/>
<dbReference type="CDD" id="cd01483">
    <property type="entry name" value="E1_enzyme_family"/>
    <property type="match status" value="1"/>
</dbReference>
<dbReference type="PANTHER" id="PTHR43267">
    <property type="entry name" value="TRNA THREONYLCARBAMOYLADENOSINE DEHYDRATASE"/>
    <property type="match status" value="1"/>
</dbReference>
<keyword evidence="3" id="KW-0548">Nucleotidyltransferase</keyword>